<evidence type="ECO:0000313" key="4">
    <source>
        <dbReference type="Proteomes" id="UP001060414"/>
    </source>
</evidence>
<feature type="signal peptide" evidence="2">
    <location>
        <begin position="1"/>
        <end position="21"/>
    </location>
</feature>
<dbReference type="PANTHER" id="PTHR35038">
    <property type="entry name" value="DISSIMILATORY SULFITE REDUCTASE SIRA"/>
    <property type="match status" value="1"/>
</dbReference>
<dbReference type="SUPFAM" id="SSF48695">
    <property type="entry name" value="Multiheme cytochromes"/>
    <property type="match status" value="1"/>
</dbReference>
<feature type="chain" id="PRO_5047115619" evidence="2">
    <location>
        <begin position="22"/>
        <end position="834"/>
    </location>
</feature>
<accession>A0ABY5ZM85</accession>
<evidence type="ECO:0000313" key="3">
    <source>
        <dbReference type="EMBL" id="UWZ79959.1"/>
    </source>
</evidence>
<dbReference type="Gene3D" id="1.10.1130.10">
    <property type="entry name" value="Flavocytochrome C3, Chain A"/>
    <property type="match status" value="2"/>
</dbReference>
<dbReference type="Proteomes" id="UP001060414">
    <property type="component" value="Chromosome"/>
</dbReference>
<organism evidence="3 4">
    <name type="scientific">Geoalkalibacter halelectricus</name>
    <dbReference type="NCBI Taxonomy" id="2847045"/>
    <lineage>
        <taxon>Bacteria</taxon>
        <taxon>Pseudomonadati</taxon>
        <taxon>Thermodesulfobacteriota</taxon>
        <taxon>Desulfuromonadia</taxon>
        <taxon>Desulfuromonadales</taxon>
        <taxon>Geoalkalibacteraceae</taxon>
        <taxon>Geoalkalibacter</taxon>
    </lineage>
</organism>
<keyword evidence="4" id="KW-1185">Reference proteome</keyword>
<gene>
    <name evidence="3" type="ORF">L9S41_00830</name>
</gene>
<keyword evidence="1 2" id="KW-0732">Signal</keyword>
<evidence type="ECO:0000256" key="1">
    <source>
        <dbReference type="ARBA" id="ARBA00022729"/>
    </source>
</evidence>
<dbReference type="PANTHER" id="PTHR35038:SF6">
    <property type="entry name" value="SURFACE LOCALIZED DECAHEME CYTOCHROME C LIPOPROTEIN"/>
    <property type="match status" value="1"/>
</dbReference>
<protein>
    <submittedName>
        <fullName evidence="3">Uncharacterized protein</fullName>
    </submittedName>
</protein>
<dbReference type="RefSeq" id="WP_260748312.1">
    <property type="nucleotide sequence ID" value="NZ_CP092109.1"/>
</dbReference>
<name>A0ABY5ZM85_9BACT</name>
<dbReference type="InterPro" id="IPR051829">
    <property type="entry name" value="Multiheme_Cytochr_ET"/>
</dbReference>
<reference evidence="3" key="1">
    <citation type="journal article" date="2022" name="Environ. Microbiol.">
        <title>Geoalkalibacter halelectricus SAP #1 sp. nov. possessing extracellular electron transfer and mineral#reducing capabilities from a haloalkaline environment.</title>
        <authorList>
            <person name="Yadav S."/>
            <person name="Singh R."/>
            <person name="Sundharam S.S."/>
            <person name="Chaudhary S."/>
            <person name="Krishnamurthi S."/>
            <person name="Patil S.A."/>
        </authorList>
    </citation>
    <scope>NUCLEOTIDE SEQUENCE</scope>
    <source>
        <strain evidence="3">SAP-1</strain>
    </source>
</reference>
<dbReference type="EMBL" id="CP092109">
    <property type="protein sequence ID" value="UWZ79959.1"/>
    <property type="molecule type" value="Genomic_DNA"/>
</dbReference>
<evidence type="ECO:0000256" key="2">
    <source>
        <dbReference type="SAM" id="SignalP"/>
    </source>
</evidence>
<dbReference type="InterPro" id="IPR036280">
    <property type="entry name" value="Multihaem_cyt_sf"/>
</dbReference>
<sequence length="834" mass="89312">MQTRKLAFLTALLLSAAMLWGCGSSGSGGTDVTPIDPADVQTVGIFNCSTCHAGGPQVAKWLDSKHAAGSYGDTRATCLRCHDPDGDGVEALQAFGIDRQNVVGCESCHGGGSAHRGLGPLPFPAPGDAQCAQCHSALTVAAAGTHLGNNPFSNIISERFAASPKGNPRQRINNSESGCRACHSHQGAVAYLSIDQKITTYGDMATAVGTNGVISVKQRQLYPEGWDGDESAMKRCTTCHDAHSGAIRGLGDQTAAGLGLDWEDDLGVDLDEIDITVSTDTGPAPQDRVVFSAEFNLCTACHMVDLKVTYNPDAGYNDGGMFEYALADIYGTVDADTRDEIDYHARRADGTPAFSRTMSNTHFAGTLSAFFGDFAGPVTGYGVNPASPNACTSCHDPHSNNKFEGEMARAFAEGIGKTHGNYFSNAFSYESTSCTPCHTGREFPKLTFSNNLAQGLDRIGSPRWNALGCVSCHDMAVGADGDVTQPRDFQDAYVFEFKSAVSDDTLVDVDDLVRVRNDITYDNRTCFECHKGRDGLKANFATTAAQVFNVSYLHYKAQFPILFGMVDVMIPGYEGKVYTEGLSIALGDTDHVGRADRSTCVGCHSFHTENPGTFHSPGLATGFNCTGCHTDAPSDGITTTRSFETLRDRTKVFAEVLLETILDELAIMFDDGDFDSAEYPNLTEANQSDIAAIIAGTNHPDVTEALAEYLERESVLGEAVAQGGTLADQKARLKKFITGSTRDATGSRMITNQLAIAGAIWKNFMYDDKGGWAHNSILARELMYDAIEDINPDNLVNLSIKAAEFNVPIGDGTGRGELMRGLDQELRPLPVPEL</sequence>
<proteinExistence type="predicted"/>